<organism evidence="1 2">
    <name type="scientific">Sulfurospirillum multivorans (strain DM 12446 / JCM 15788 / NBRC 109480)</name>
    <dbReference type="NCBI Taxonomy" id="1150621"/>
    <lineage>
        <taxon>Bacteria</taxon>
        <taxon>Pseudomonadati</taxon>
        <taxon>Campylobacterota</taxon>
        <taxon>Epsilonproteobacteria</taxon>
        <taxon>Campylobacterales</taxon>
        <taxon>Sulfurospirillaceae</taxon>
        <taxon>Sulfurospirillum</taxon>
    </lineage>
</organism>
<reference evidence="1 2" key="1">
    <citation type="journal article" date="2014" name="Environ. Microbiol.">
        <title>Insights into organohalide respiration and the versatile catabolism of Sulfurospirillum multivorans gained from comparative genomics and physiological studies.</title>
        <authorList>
            <person name="Goris T."/>
            <person name="Schubert T."/>
            <person name="Gadkari J."/>
            <person name="Wubet T."/>
            <person name="Tarkka M."/>
            <person name="Buscot F."/>
            <person name="Adrian L."/>
            <person name="Diekert G."/>
        </authorList>
    </citation>
    <scope>NUCLEOTIDE SEQUENCE [LARGE SCALE GENOMIC DNA]</scope>
    <source>
        <strain evidence="2">DM 12446 / JCM 15788 / NBRC 109480</strain>
    </source>
</reference>
<name>A0AA86ALL5_SULMK</name>
<dbReference type="KEGG" id="smul:SMUL_1830"/>
<sequence>MKSFLIIAMLIAGFFGWSFLQAKESIDVIKKEFEKKNQMELSYFYQIDHIAIAQSSKFGGTL</sequence>
<dbReference type="RefSeq" id="WP_025344958.1">
    <property type="nucleotide sequence ID" value="NZ_CP007201.1"/>
</dbReference>
<evidence type="ECO:0000313" key="1">
    <source>
        <dbReference type="EMBL" id="AHJ13085.1"/>
    </source>
</evidence>
<gene>
    <name evidence="1" type="ORF">SMUL_1830</name>
</gene>
<protein>
    <submittedName>
        <fullName evidence="1">Uncharacterized protein</fullName>
    </submittedName>
</protein>
<dbReference type="EMBL" id="CP007201">
    <property type="protein sequence ID" value="AHJ13085.1"/>
    <property type="molecule type" value="Genomic_DNA"/>
</dbReference>
<dbReference type="Proteomes" id="UP000019322">
    <property type="component" value="Chromosome"/>
</dbReference>
<proteinExistence type="predicted"/>
<dbReference type="AlphaFoldDB" id="A0AA86ALL5"/>
<accession>A0AA86ALL5</accession>
<evidence type="ECO:0000313" key="2">
    <source>
        <dbReference type="Proteomes" id="UP000019322"/>
    </source>
</evidence>